<evidence type="ECO:0000256" key="1">
    <source>
        <dbReference type="SAM" id="MobiDB-lite"/>
    </source>
</evidence>
<dbReference type="AlphaFoldDB" id="A0A2K1IP93"/>
<feature type="region of interest" description="Disordered" evidence="1">
    <location>
        <begin position="363"/>
        <end position="382"/>
    </location>
</feature>
<evidence type="ECO:0000313" key="4">
    <source>
        <dbReference type="Proteomes" id="UP000006727"/>
    </source>
</evidence>
<dbReference type="EnsemblPlants" id="Pp3c22_21730V3.2">
    <property type="protein sequence ID" value="Pp3c22_21730V3.2"/>
    <property type="gene ID" value="Pp3c22_21730"/>
</dbReference>
<dbReference type="EnsemblPlants" id="Pp3c22_21730V3.1">
    <property type="protein sequence ID" value="Pp3c22_21730V3.1"/>
    <property type="gene ID" value="Pp3c22_21730"/>
</dbReference>
<name>A0A2K1IP93_PHYPA</name>
<protein>
    <submittedName>
        <fullName evidence="2 3">Uncharacterized protein</fullName>
    </submittedName>
</protein>
<dbReference type="Gramene" id="Pp3c22_21730V3.2">
    <property type="protein sequence ID" value="Pp3c22_21730V3.2"/>
    <property type="gene ID" value="Pp3c22_21730"/>
</dbReference>
<sequence length="453" mass="50333">MKLFGWGKSKDPQPPLLQQVKKSDPFARSCNGRDRGTAGMGSFMPLKGNSTGVRKQQGLFDVEQEDYLLGCATTKPKVSNIDDPDSDKKIEDTLQFVFSHEREGLLAIGTFALEQLQSIRNIIDAHQKSGDHDGYEAPNGASAMDSDMMQSSDDEDQLQRSWLAARKTCDLPVFGDVESSRIESEPERAPTEGRYASPNQSKALTLYDNGNRTSNVAVKPIVLLTSLPPELRRILDPASALLYGRSQLPDLVPHWTDSVPPPVVAKVEGRSLDEVYYSSHLCGLLNFRKKPQKSDRTLAKRSNAREIVPTPGEEKKWMIPIERAEDELAKTSFMKTLGSAGLPSLGKLAKLWRATCKQSSARIAPERKPCPQQASKDPLDIPNEEVFTSPIVKPSSRSGQLSKGAWSLKVEEFRRRAQRHERMVNTSIAECSPSRDGSGHWIKTDEDFVVLEM</sequence>
<dbReference type="Gramene" id="Pp3c22_21730V3.3">
    <property type="protein sequence ID" value="Pp3c22_21730V3.3"/>
    <property type="gene ID" value="Pp3c22_21730"/>
</dbReference>
<feature type="compositionally biased region" description="Basic and acidic residues" evidence="1">
    <location>
        <begin position="21"/>
        <end position="36"/>
    </location>
</feature>
<dbReference type="Proteomes" id="UP000006727">
    <property type="component" value="Chromosome 22"/>
</dbReference>
<reference evidence="2 4" key="1">
    <citation type="journal article" date="2008" name="Science">
        <title>The Physcomitrella genome reveals evolutionary insights into the conquest of land by plants.</title>
        <authorList>
            <person name="Rensing S."/>
            <person name="Lang D."/>
            <person name="Zimmer A."/>
            <person name="Terry A."/>
            <person name="Salamov A."/>
            <person name="Shapiro H."/>
            <person name="Nishiyama T."/>
            <person name="Perroud P.-F."/>
            <person name="Lindquist E."/>
            <person name="Kamisugi Y."/>
            <person name="Tanahashi T."/>
            <person name="Sakakibara K."/>
            <person name="Fujita T."/>
            <person name="Oishi K."/>
            <person name="Shin-I T."/>
            <person name="Kuroki Y."/>
            <person name="Toyoda A."/>
            <person name="Suzuki Y."/>
            <person name="Hashimoto A."/>
            <person name="Yamaguchi K."/>
            <person name="Sugano A."/>
            <person name="Kohara Y."/>
            <person name="Fujiyama A."/>
            <person name="Anterola A."/>
            <person name="Aoki S."/>
            <person name="Ashton N."/>
            <person name="Barbazuk W.B."/>
            <person name="Barker E."/>
            <person name="Bennetzen J."/>
            <person name="Bezanilla M."/>
            <person name="Blankenship R."/>
            <person name="Cho S.H."/>
            <person name="Dutcher S."/>
            <person name="Estelle M."/>
            <person name="Fawcett J.A."/>
            <person name="Gundlach H."/>
            <person name="Hanada K."/>
            <person name="Heyl A."/>
            <person name="Hicks K.A."/>
            <person name="Hugh J."/>
            <person name="Lohr M."/>
            <person name="Mayer K."/>
            <person name="Melkozernov A."/>
            <person name="Murata T."/>
            <person name="Nelson D."/>
            <person name="Pils B."/>
            <person name="Prigge M."/>
            <person name="Reiss B."/>
            <person name="Renner T."/>
            <person name="Rombauts S."/>
            <person name="Rushton P."/>
            <person name="Sanderfoot A."/>
            <person name="Schween G."/>
            <person name="Shiu S.-H."/>
            <person name="Stueber K."/>
            <person name="Theodoulou F.L."/>
            <person name="Tu H."/>
            <person name="Van de Peer Y."/>
            <person name="Verrier P.J."/>
            <person name="Waters E."/>
            <person name="Wood A."/>
            <person name="Yang L."/>
            <person name="Cove D."/>
            <person name="Cuming A."/>
            <person name="Hasebe M."/>
            <person name="Lucas S."/>
            <person name="Mishler D.B."/>
            <person name="Reski R."/>
            <person name="Grigoriev I."/>
            <person name="Quatrano R.S."/>
            <person name="Boore J.L."/>
        </authorList>
    </citation>
    <scope>NUCLEOTIDE SEQUENCE [LARGE SCALE GENOMIC DNA]</scope>
    <source>
        <strain evidence="3 4">cv. Gransden 2004</strain>
    </source>
</reference>
<reference evidence="2 4" key="2">
    <citation type="journal article" date="2018" name="Plant J.">
        <title>The Physcomitrella patens chromosome-scale assembly reveals moss genome structure and evolution.</title>
        <authorList>
            <person name="Lang D."/>
            <person name="Ullrich K.K."/>
            <person name="Murat F."/>
            <person name="Fuchs J."/>
            <person name="Jenkins J."/>
            <person name="Haas F.B."/>
            <person name="Piednoel M."/>
            <person name="Gundlach H."/>
            <person name="Van Bel M."/>
            <person name="Meyberg R."/>
            <person name="Vives C."/>
            <person name="Morata J."/>
            <person name="Symeonidi A."/>
            <person name="Hiss M."/>
            <person name="Muchero W."/>
            <person name="Kamisugi Y."/>
            <person name="Saleh O."/>
            <person name="Blanc G."/>
            <person name="Decker E.L."/>
            <person name="van Gessel N."/>
            <person name="Grimwood J."/>
            <person name="Hayes R.D."/>
            <person name="Graham S.W."/>
            <person name="Gunter L.E."/>
            <person name="McDaniel S.F."/>
            <person name="Hoernstein S.N.W."/>
            <person name="Larsson A."/>
            <person name="Li F.W."/>
            <person name="Perroud P.F."/>
            <person name="Phillips J."/>
            <person name="Ranjan P."/>
            <person name="Rokshar D.S."/>
            <person name="Rothfels C.J."/>
            <person name="Schneider L."/>
            <person name="Shu S."/>
            <person name="Stevenson D.W."/>
            <person name="Thummler F."/>
            <person name="Tillich M."/>
            <person name="Villarreal Aguilar J.C."/>
            <person name="Widiez T."/>
            <person name="Wong G.K."/>
            <person name="Wymore A."/>
            <person name="Zhang Y."/>
            <person name="Zimmer A.D."/>
            <person name="Quatrano R.S."/>
            <person name="Mayer K.F.X."/>
            <person name="Goodstein D."/>
            <person name="Casacuberta J.M."/>
            <person name="Vandepoele K."/>
            <person name="Reski R."/>
            <person name="Cuming A.C."/>
            <person name="Tuskan G.A."/>
            <person name="Maumus F."/>
            <person name="Salse J."/>
            <person name="Schmutz J."/>
            <person name="Rensing S.A."/>
        </authorList>
    </citation>
    <scope>NUCLEOTIDE SEQUENCE [LARGE SCALE GENOMIC DNA]</scope>
    <source>
        <strain evidence="3 4">cv. Gransden 2004</strain>
    </source>
</reference>
<evidence type="ECO:0000313" key="2">
    <source>
        <dbReference type="EMBL" id="PNR31099.1"/>
    </source>
</evidence>
<proteinExistence type="predicted"/>
<gene>
    <name evidence="3" type="primary">LOC112274691</name>
    <name evidence="2" type="ORF">PHYPA_027415</name>
</gene>
<dbReference type="RefSeq" id="XP_024360138.1">
    <property type="nucleotide sequence ID" value="XM_024504370.2"/>
</dbReference>
<dbReference type="Gramene" id="Pp3c22_21730V3.1">
    <property type="protein sequence ID" value="Pp3c22_21730V3.1"/>
    <property type="gene ID" value="Pp3c22_21730"/>
</dbReference>
<feature type="region of interest" description="Disordered" evidence="1">
    <location>
        <begin position="129"/>
        <end position="149"/>
    </location>
</feature>
<evidence type="ECO:0000313" key="3">
    <source>
        <dbReference type="EnsemblPlants" id="Pp3c22_21730V3.1"/>
    </source>
</evidence>
<dbReference type="GeneID" id="112274691"/>
<reference evidence="3" key="3">
    <citation type="submission" date="2020-12" db="UniProtKB">
        <authorList>
            <consortium name="EnsemblPlants"/>
        </authorList>
    </citation>
    <scope>IDENTIFICATION</scope>
</reference>
<keyword evidence="4" id="KW-1185">Reference proteome</keyword>
<dbReference type="PaxDb" id="3218-PP1S100_248V6.1"/>
<feature type="region of interest" description="Disordered" evidence="1">
    <location>
        <begin position="1"/>
        <end position="49"/>
    </location>
</feature>
<organism evidence="2">
    <name type="scientific">Physcomitrium patens</name>
    <name type="common">Spreading-leaved earth moss</name>
    <name type="synonym">Physcomitrella patens</name>
    <dbReference type="NCBI Taxonomy" id="3218"/>
    <lineage>
        <taxon>Eukaryota</taxon>
        <taxon>Viridiplantae</taxon>
        <taxon>Streptophyta</taxon>
        <taxon>Embryophyta</taxon>
        <taxon>Bryophyta</taxon>
        <taxon>Bryophytina</taxon>
        <taxon>Bryopsida</taxon>
        <taxon>Funariidae</taxon>
        <taxon>Funariales</taxon>
        <taxon>Funariaceae</taxon>
        <taxon>Physcomitrium</taxon>
    </lineage>
</organism>
<dbReference type="EnsemblPlants" id="Pp3c22_21730V3.3">
    <property type="protein sequence ID" value="Pp3c22_21730V3.3"/>
    <property type="gene ID" value="Pp3c22_21730"/>
</dbReference>
<accession>A0A2K1IP93</accession>
<dbReference type="EMBL" id="ABEU02000022">
    <property type="protein sequence ID" value="PNR31099.1"/>
    <property type="molecule type" value="Genomic_DNA"/>
</dbReference>